<evidence type="ECO:0000259" key="7">
    <source>
        <dbReference type="Pfam" id="PF00472"/>
    </source>
</evidence>
<dbReference type="Pfam" id="PF00472">
    <property type="entry name" value="RF-1"/>
    <property type="match status" value="1"/>
</dbReference>
<feature type="compositionally biased region" description="Acidic residues" evidence="6">
    <location>
        <begin position="1058"/>
        <end position="1074"/>
    </location>
</feature>
<organism evidence="9 10">
    <name type="scientific">Monosporascus ibericus</name>
    <dbReference type="NCBI Taxonomy" id="155417"/>
    <lineage>
        <taxon>Eukaryota</taxon>
        <taxon>Fungi</taxon>
        <taxon>Dikarya</taxon>
        <taxon>Ascomycota</taxon>
        <taxon>Pezizomycotina</taxon>
        <taxon>Sordariomycetes</taxon>
        <taxon>Xylariomycetidae</taxon>
        <taxon>Xylariales</taxon>
        <taxon>Xylariales incertae sedis</taxon>
        <taxon>Monosporascus</taxon>
    </lineage>
</organism>
<dbReference type="GO" id="GO:0005739">
    <property type="term" value="C:mitochondrion"/>
    <property type="evidence" value="ECO:0007669"/>
    <property type="project" value="UniProtKB-SubCell"/>
</dbReference>
<evidence type="ECO:0000256" key="2">
    <source>
        <dbReference type="ARBA" id="ARBA00010835"/>
    </source>
</evidence>
<proteinExistence type="inferred from homology"/>
<evidence type="ECO:0000256" key="4">
    <source>
        <dbReference type="ARBA" id="ARBA00022946"/>
    </source>
</evidence>
<dbReference type="EMBL" id="QJNU01000048">
    <property type="protein sequence ID" value="RYP09050.1"/>
    <property type="molecule type" value="Genomic_DNA"/>
</dbReference>
<feature type="compositionally biased region" description="Low complexity" evidence="6">
    <location>
        <begin position="141"/>
        <end position="150"/>
    </location>
</feature>
<evidence type="ECO:0000259" key="8">
    <source>
        <dbReference type="Pfam" id="PF24883"/>
    </source>
</evidence>
<name>A0A4Q4TTY2_9PEZI</name>
<evidence type="ECO:0000256" key="5">
    <source>
        <dbReference type="ARBA" id="ARBA00023128"/>
    </source>
</evidence>
<feature type="compositionally biased region" description="Basic residues" evidence="6">
    <location>
        <begin position="1041"/>
        <end position="1053"/>
    </location>
</feature>
<dbReference type="InterPro" id="IPR000352">
    <property type="entry name" value="Pep_chain_release_fac_I"/>
</dbReference>
<evidence type="ECO:0000256" key="6">
    <source>
        <dbReference type="SAM" id="MobiDB-lite"/>
    </source>
</evidence>
<feature type="region of interest" description="Disordered" evidence="6">
    <location>
        <begin position="35"/>
        <end position="55"/>
    </location>
</feature>
<dbReference type="GO" id="GO:0003747">
    <property type="term" value="F:translation release factor activity"/>
    <property type="evidence" value="ECO:0007669"/>
    <property type="project" value="InterPro"/>
</dbReference>
<dbReference type="Gene3D" id="3.30.160.20">
    <property type="match status" value="1"/>
</dbReference>
<comment type="subcellular location">
    <subcellularLocation>
        <location evidence="1">Mitochondrion</location>
    </subcellularLocation>
</comment>
<keyword evidence="5" id="KW-0496">Mitochondrion</keyword>
<feature type="domain" description="Nephrocystin 3-like N-terminal" evidence="8">
    <location>
        <begin position="358"/>
        <end position="547"/>
    </location>
</feature>
<dbReference type="GO" id="GO:0032543">
    <property type="term" value="P:mitochondrial translation"/>
    <property type="evidence" value="ECO:0007669"/>
    <property type="project" value="UniProtKB-ARBA"/>
</dbReference>
<evidence type="ECO:0000313" key="9">
    <source>
        <dbReference type="EMBL" id="RYP09050.1"/>
    </source>
</evidence>
<dbReference type="InterPro" id="IPR027417">
    <property type="entry name" value="P-loop_NTPase"/>
</dbReference>
<dbReference type="InterPro" id="IPR045853">
    <property type="entry name" value="Pep_chain_release_fac_I_sf"/>
</dbReference>
<dbReference type="InterPro" id="IPR056884">
    <property type="entry name" value="NPHP3-like_N"/>
</dbReference>
<feature type="region of interest" description="Disordered" evidence="6">
    <location>
        <begin position="1041"/>
        <end position="1131"/>
    </location>
</feature>
<reference evidence="9 10" key="1">
    <citation type="submission" date="2018-06" db="EMBL/GenBank/DDBJ databases">
        <title>Complete Genomes of Monosporascus.</title>
        <authorList>
            <person name="Robinson A.J."/>
            <person name="Natvig D.O."/>
        </authorList>
    </citation>
    <scope>NUCLEOTIDE SEQUENCE [LARGE SCALE GENOMIC DNA]</scope>
    <source>
        <strain evidence="9 10">CBS 110550</strain>
    </source>
</reference>
<dbReference type="Gene3D" id="3.40.50.300">
    <property type="entry name" value="P-loop containing nucleotide triphosphate hydrolases"/>
    <property type="match status" value="1"/>
</dbReference>
<evidence type="ECO:0000256" key="3">
    <source>
        <dbReference type="ARBA" id="ARBA00022737"/>
    </source>
</evidence>
<gene>
    <name evidence="9" type="ORF">DL764_001546</name>
</gene>
<feature type="domain" description="Prokaryotic-type class I peptide chain release factors" evidence="7">
    <location>
        <begin position="960"/>
        <end position="1054"/>
    </location>
</feature>
<protein>
    <submittedName>
        <fullName evidence="9">Uncharacterized protein</fullName>
    </submittedName>
</protein>
<dbReference type="PANTHER" id="PTHR10039">
    <property type="entry name" value="AMELOGENIN"/>
    <property type="match status" value="1"/>
</dbReference>
<comment type="caution">
    <text evidence="9">The sequence shown here is derived from an EMBL/GenBank/DDBJ whole genome shotgun (WGS) entry which is preliminary data.</text>
</comment>
<dbReference type="SUPFAM" id="SSF52540">
    <property type="entry name" value="P-loop containing nucleoside triphosphate hydrolases"/>
    <property type="match status" value="1"/>
</dbReference>
<dbReference type="Proteomes" id="UP000293360">
    <property type="component" value="Unassembled WGS sequence"/>
</dbReference>
<keyword evidence="3" id="KW-0677">Repeat</keyword>
<feature type="compositionally biased region" description="Basic and acidic residues" evidence="6">
    <location>
        <begin position="1080"/>
        <end position="1093"/>
    </location>
</feature>
<dbReference type="PANTHER" id="PTHR10039:SF5">
    <property type="entry name" value="NACHT DOMAIN-CONTAINING PROTEIN"/>
    <property type="match status" value="1"/>
</dbReference>
<evidence type="ECO:0000313" key="10">
    <source>
        <dbReference type="Proteomes" id="UP000293360"/>
    </source>
</evidence>
<sequence length="1131" mass="126938">MLQGRSAARVPLRGTIKDRLARDVWMAVDSPNKLEQLSPRAKGPTPSAEAARHRTSPTALDISPVRAIPIRLPGMLLGRVVGHGSLQCSFGCRRRRTLSAVGQSSNVVELSRVARELSQLVGDIEARLRLIQVRMDVRKLSTSSGEKSSSPEAAEVKSIDGGTDYMPHGVFLRLCKECKEASQDIQDALGKLQANGTRKLSLETSSVLVALKSVWSADRIQGMEERLNNLRQQIMTAVLFLLRQKDVDFLDYAQQQASIANILQKVDATTKKFSKEVIDCLLGKTPESRQSMDRLVKYVLSPHWNSKDFLRDHVSQEGGPSEAADNAANIYSLYILASLYFTSMGHREADVAKAYAATCDWIFQEPPRSDNNSNLWSSFPLWLENPSNDIYWITGKPGVGKSTLMKFIINDRRLVENFERKRGTSNSADRYTRQAERFTIASYFSWIAGTNTLQKSHAGMLRTLLHQMRGILRPRRFFRGKVDFPEWDLTELLAAFDKLVSFSAESAWNILLVIDGLDEFNEDHGRLISLFRKINNSPSVKICTSSRPWNIFKDAYKQSPKLQVEKLTRAAIEIFVRRRLEASGGFQELEATNGATARELIHHIVERAQGVFLWVSAVVGMLERQLTSETDDKSRVVYMHRTGKDWVLQRWPEMLKHTEGFDPRRTLVKGEVLRISVTSVAMTTRFWKEIKGLLGFAAGLRDDPKSRESISTPCKDEDRGKAAVGFMGYVAQIPIVPYIKAKVEDTGKIRQNKSSPMASALENVIFGGVPHHPLYRRGAAIYARHLDTSRVELVVYVLGHVQFEPSFLQNVSGPVQEERESGSINPEYWAGVAAALNREFKGSGPATSPGLDRCAHFPKRRTPRRRIMAIATAAAATAVTRRWLPSRLRRLTTITTAPHDGSPCYYVHDARRPVRPSSPFPGLLPPFAGRSPSVVRRSFSGTATPQKHRNFPPRPKPPPESEIEESFLKGSGPGGQKINKTNSAVQLKHIPTGIVVKSQATRSRSQNRTIARQLLADRLDDLARGGESRSAVVGEVRRKKRASSAKKSRRKYRRLAEEQQEDEAEEGQEEEVEVGVEGGQEERRVEEEERRILVTETTKIHGGRKNDRKDWTGAETRLDVHFTPAPQRTIR</sequence>
<dbReference type="Pfam" id="PF24883">
    <property type="entry name" value="NPHP3_N"/>
    <property type="match status" value="1"/>
</dbReference>
<dbReference type="FunFam" id="3.30.160.20:FF:000065">
    <property type="entry name" value="Peptidyl-tRNA hydrolase domain protein"/>
    <property type="match status" value="1"/>
</dbReference>
<feature type="region of interest" description="Disordered" evidence="6">
    <location>
        <begin position="140"/>
        <end position="159"/>
    </location>
</feature>
<keyword evidence="4" id="KW-0809">Transit peptide</keyword>
<keyword evidence="10" id="KW-1185">Reference proteome</keyword>
<feature type="compositionally biased region" description="Basic and acidic residues" evidence="6">
    <location>
        <begin position="1104"/>
        <end position="1120"/>
    </location>
</feature>
<dbReference type="SUPFAM" id="SSF75620">
    <property type="entry name" value="Release factor"/>
    <property type="match status" value="1"/>
</dbReference>
<dbReference type="AlphaFoldDB" id="A0A4Q4TTY2"/>
<accession>A0A4Q4TTY2</accession>
<dbReference type="OrthoDB" id="277888at2759"/>
<evidence type="ECO:0000256" key="1">
    <source>
        <dbReference type="ARBA" id="ARBA00004173"/>
    </source>
</evidence>
<comment type="similarity">
    <text evidence="2">Belongs to the prokaryotic/mitochondrial release factor family.</text>
</comment>
<feature type="region of interest" description="Disordered" evidence="6">
    <location>
        <begin position="937"/>
        <end position="979"/>
    </location>
</feature>